<feature type="compositionally biased region" description="Basic and acidic residues" evidence="1">
    <location>
        <begin position="56"/>
        <end position="69"/>
    </location>
</feature>
<feature type="compositionally biased region" description="Low complexity" evidence="1">
    <location>
        <begin position="168"/>
        <end position="177"/>
    </location>
</feature>
<sequence length="279" mass="29813">MGPEKRNPRRLPGHFCTRKASKDPQGGRPRARRGAHRLRLLPRGPGSAQCVQHGEVSPREKIPKSEGRPGIEPGYSEPQSDVLPLNYLPAAPCHNSAVVEDFSAGDFPLFSPFFVSFFAGRSPVAPPFGPPKPARSRENSPGPPTGATQEENEGGWAGRGRRPPNPPRAGVRAAATRRAPDSGLLRPRAPPSRKVGITRREGIGQKHVLVASRARAFPEKTGALLQITCFFCGCLAGRGCRDPRKPKERNGNAPFPAASETALTGAGRDENRGCPDGGP</sequence>
<feature type="compositionally biased region" description="Basic residues" evidence="1">
    <location>
        <begin position="29"/>
        <end position="40"/>
    </location>
</feature>
<feature type="region of interest" description="Disordered" evidence="1">
    <location>
        <begin position="1"/>
        <end position="79"/>
    </location>
</feature>
<dbReference type="Proteomes" id="UP000007350">
    <property type="component" value="Unassembled WGS sequence"/>
</dbReference>
<name>K2NI63_TRYCR</name>
<keyword evidence="3" id="KW-1185">Reference proteome</keyword>
<accession>K2NI63</accession>
<evidence type="ECO:0000256" key="1">
    <source>
        <dbReference type="SAM" id="MobiDB-lite"/>
    </source>
</evidence>
<evidence type="ECO:0000313" key="2">
    <source>
        <dbReference type="EMBL" id="EKF28582.1"/>
    </source>
</evidence>
<protein>
    <submittedName>
        <fullName evidence="2">Uncharacterized protein</fullName>
    </submittedName>
</protein>
<feature type="region of interest" description="Disordered" evidence="1">
    <location>
        <begin position="241"/>
        <end position="279"/>
    </location>
</feature>
<feature type="region of interest" description="Disordered" evidence="1">
    <location>
        <begin position="128"/>
        <end position="200"/>
    </location>
</feature>
<dbReference type="EMBL" id="AHKC01015496">
    <property type="protein sequence ID" value="EKF28582.1"/>
    <property type="molecule type" value="Genomic_DNA"/>
</dbReference>
<gene>
    <name evidence="2" type="ORF">MOQ_007666</name>
</gene>
<organism evidence="2 3">
    <name type="scientific">Trypanosoma cruzi marinkellei</name>
    <dbReference type="NCBI Taxonomy" id="85056"/>
    <lineage>
        <taxon>Eukaryota</taxon>
        <taxon>Discoba</taxon>
        <taxon>Euglenozoa</taxon>
        <taxon>Kinetoplastea</taxon>
        <taxon>Metakinetoplastina</taxon>
        <taxon>Trypanosomatida</taxon>
        <taxon>Trypanosomatidae</taxon>
        <taxon>Trypanosoma</taxon>
        <taxon>Schizotrypanum</taxon>
    </lineage>
</organism>
<feature type="non-terminal residue" evidence="2">
    <location>
        <position position="279"/>
    </location>
</feature>
<proteinExistence type="predicted"/>
<evidence type="ECO:0000313" key="3">
    <source>
        <dbReference type="Proteomes" id="UP000007350"/>
    </source>
</evidence>
<feature type="compositionally biased region" description="Basic and acidic residues" evidence="1">
    <location>
        <begin position="241"/>
        <end position="250"/>
    </location>
</feature>
<comment type="caution">
    <text evidence="2">The sequence shown here is derived from an EMBL/GenBank/DDBJ whole genome shotgun (WGS) entry which is preliminary data.</text>
</comment>
<reference evidence="2 3" key="1">
    <citation type="journal article" date="2012" name="BMC Genomics">
        <title>Comparative genomic analysis of human infective Trypanosoma cruzi lineages with the bat-restricted subspecies T. cruzi marinkellei.</title>
        <authorList>
            <person name="Franzen O."/>
            <person name="Talavera-Lopez C."/>
            <person name="Ochaya S."/>
            <person name="Butler C.E."/>
            <person name="Messenger L.A."/>
            <person name="Lewis M.D."/>
            <person name="Llewellyn M.S."/>
            <person name="Marinkelle C.J."/>
            <person name="Tyler K.M."/>
            <person name="Miles M.A."/>
            <person name="Andersson B."/>
        </authorList>
    </citation>
    <scope>NUCLEOTIDE SEQUENCE [LARGE SCALE GENOMIC DNA]</scope>
    <source>
        <strain evidence="2 3">B7</strain>
    </source>
</reference>
<feature type="compositionally biased region" description="Basic residues" evidence="1">
    <location>
        <begin position="7"/>
        <end position="19"/>
    </location>
</feature>
<dbReference type="AlphaFoldDB" id="K2NI63"/>